<dbReference type="EMBL" id="VXLC01000032">
    <property type="protein sequence ID" value="KAA8880630.1"/>
    <property type="molecule type" value="Genomic_DNA"/>
</dbReference>
<dbReference type="RefSeq" id="WP_150407507.1">
    <property type="nucleotide sequence ID" value="NZ_VXLC01000032.1"/>
</dbReference>
<dbReference type="Proteomes" id="UP000323876">
    <property type="component" value="Unassembled WGS sequence"/>
</dbReference>
<organism evidence="3 4">
    <name type="scientific">Nocardia colli</name>
    <dbReference type="NCBI Taxonomy" id="2545717"/>
    <lineage>
        <taxon>Bacteria</taxon>
        <taxon>Bacillati</taxon>
        <taxon>Actinomycetota</taxon>
        <taxon>Actinomycetes</taxon>
        <taxon>Mycobacteriales</taxon>
        <taxon>Nocardiaceae</taxon>
        <taxon>Nocardia</taxon>
    </lineage>
</organism>
<dbReference type="GO" id="GO:0016740">
    <property type="term" value="F:transferase activity"/>
    <property type="evidence" value="ECO:0007669"/>
    <property type="project" value="UniProtKB-KW"/>
</dbReference>
<evidence type="ECO:0000313" key="4">
    <source>
        <dbReference type="Proteomes" id="UP000323876"/>
    </source>
</evidence>
<evidence type="ECO:0000313" key="3">
    <source>
        <dbReference type="EMBL" id="KAA8880630.1"/>
    </source>
</evidence>
<evidence type="ECO:0000256" key="1">
    <source>
        <dbReference type="ARBA" id="ARBA00008383"/>
    </source>
</evidence>
<dbReference type="PANTHER" id="PTHR48228">
    <property type="entry name" value="SUCCINYL-COA--D-CITRAMALATE COA-TRANSFERASE"/>
    <property type="match status" value="1"/>
</dbReference>
<dbReference type="OrthoDB" id="9797653at2"/>
<keyword evidence="2 3" id="KW-0808">Transferase</keyword>
<dbReference type="Gene3D" id="3.40.50.10540">
    <property type="entry name" value="Crotonobetainyl-coa:carnitine coa-transferase, domain 1"/>
    <property type="match status" value="1"/>
</dbReference>
<dbReference type="PANTHER" id="PTHR48228:SF6">
    <property type="entry name" value="L-CARNITINE COA-TRANSFERASE"/>
    <property type="match status" value="1"/>
</dbReference>
<dbReference type="InterPro" id="IPR050509">
    <property type="entry name" value="CoA-transferase_III"/>
</dbReference>
<reference evidence="3 4" key="1">
    <citation type="submission" date="2019-09" db="EMBL/GenBank/DDBJ databases">
        <authorList>
            <person name="Wang X."/>
        </authorList>
    </citation>
    <scope>NUCLEOTIDE SEQUENCE [LARGE SCALE GENOMIC DNA]</scope>
    <source>
        <strain evidence="3 4">CICC 11023</strain>
    </source>
</reference>
<dbReference type="InterPro" id="IPR023606">
    <property type="entry name" value="CoA-Trfase_III_dom_1_sf"/>
</dbReference>
<gene>
    <name evidence="3" type="ORF">F3087_40650</name>
</gene>
<dbReference type="Pfam" id="PF02515">
    <property type="entry name" value="CoA_transf_3"/>
    <property type="match status" value="1"/>
</dbReference>
<comment type="similarity">
    <text evidence="1">Belongs to the CoA-transferase III family.</text>
</comment>
<dbReference type="InterPro" id="IPR044855">
    <property type="entry name" value="CoA-Trfase_III_dom3_sf"/>
</dbReference>
<dbReference type="AlphaFoldDB" id="A0A5N0DWA1"/>
<protein>
    <submittedName>
        <fullName evidence="3">CoA transferase</fullName>
    </submittedName>
</protein>
<accession>A0A5N0DWA1</accession>
<sequence length="399" mass="42620">MTTAADRLPLSDLRVLDAATLFAGPTAAALLADFGADVIKIEHPGGEPGRLNGRLVDGISLWSKTVGRNKRAMTLDLGRPEGREIFLKLARSADVVVENFRPGTFERWGLDYDTLAEVNPGVILLRVTGFGQVGPMRSRAGFGTLAEAMSGFAYSTGEPDGPPTLPPFGLADGIAGITGAYAVMVALHTRRNTGRGQVIDLSLLEPIMSVLGPQITTYQQLGIVQERVGNRSVNNAPRNTYRCRDGRWVAVSTSAQSIAERVLRLVGRPEVIDEPWFANGYGRVQHVEELDNAVGSWIAERDSAEVIAAFDKADAAVALIYNAADIATDPQFAALGTIVHVDDPELGDLAIQAPPVRLTGTPGRIRWAGRAKGADNAEIYRALGIGDDELVRLHAAGIV</sequence>
<proteinExistence type="inferred from homology"/>
<keyword evidence="4" id="KW-1185">Reference proteome</keyword>
<name>A0A5N0DWA1_9NOCA</name>
<evidence type="ECO:0000256" key="2">
    <source>
        <dbReference type="ARBA" id="ARBA00022679"/>
    </source>
</evidence>
<comment type="caution">
    <text evidence="3">The sequence shown here is derived from an EMBL/GenBank/DDBJ whole genome shotgun (WGS) entry which is preliminary data.</text>
</comment>
<dbReference type="InterPro" id="IPR003673">
    <property type="entry name" value="CoA-Trfase_fam_III"/>
</dbReference>
<dbReference type="SUPFAM" id="SSF89796">
    <property type="entry name" value="CoA-transferase family III (CaiB/BaiF)"/>
    <property type="match status" value="1"/>
</dbReference>
<dbReference type="Gene3D" id="3.30.1540.10">
    <property type="entry name" value="formyl-coa transferase, domain 3"/>
    <property type="match status" value="1"/>
</dbReference>